<keyword evidence="1" id="KW-1133">Transmembrane helix</keyword>
<feature type="transmembrane region" description="Helical" evidence="1">
    <location>
        <begin position="81"/>
        <end position="103"/>
    </location>
</feature>
<feature type="transmembrane region" description="Helical" evidence="1">
    <location>
        <begin position="12"/>
        <end position="34"/>
    </location>
</feature>
<dbReference type="RefSeq" id="WP_193910635.1">
    <property type="nucleotide sequence ID" value="NZ_JADEXG010000060.1"/>
</dbReference>
<feature type="transmembrane region" description="Helical" evidence="1">
    <location>
        <begin position="46"/>
        <end position="69"/>
    </location>
</feature>
<proteinExistence type="predicted"/>
<evidence type="ECO:0000313" key="3">
    <source>
        <dbReference type="Proteomes" id="UP000636505"/>
    </source>
</evidence>
<dbReference type="Proteomes" id="UP000636505">
    <property type="component" value="Unassembled WGS sequence"/>
</dbReference>
<evidence type="ECO:0000256" key="1">
    <source>
        <dbReference type="SAM" id="Phobius"/>
    </source>
</evidence>
<reference evidence="2" key="1">
    <citation type="submission" date="2020-10" db="EMBL/GenBank/DDBJ databases">
        <authorList>
            <person name="Castelo-Branco R."/>
            <person name="Eusebio N."/>
            <person name="Adriana R."/>
            <person name="Vieira A."/>
            <person name="Brugerolle De Fraissinette N."/>
            <person name="Rezende De Castro R."/>
            <person name="Schneider M.P."/>
            <person name="Vasconcelos V."/>
            <person name="Leao P.N."/>
        </authorList>
    </citation>
    <scope>NUCLEOTIDE SEQUENCE</scope>
    <source>
        <strain evidence="2">LEGE 07310</strain>
    </source>
</reference>
<protein>
    <submittedName>
        <fullName evidence="2">Uncharacterized protein</fullName>
    </submittedName>
</protein>
<organism evidence="2 3">
    <name type="scientific">Vasconcelosia minhoensis LEGE 07310</name>
    <dbReference type="NCBI Taxonomy" id="915328"/>
    <lineage>
        <taxon>Bacteria</taxon>
        <taxon>Bacillati</taxon>
        <taxon>Cyanobacteriota</taxon>
        <taxon>Cyanophyceae</taxon>
        <taxon>Nodosilineales</taxon>
        <taxon>Cymatolegaceae</taxon>
        <taxon>Vasconcelosia</taxon>
        <taxon>Vasconcelosia minhoensis</taxon>
    </lineage>
</organism>
<evidence type="ECO:0000313" key="2">
    <source>
        <dbReference type="EMBL" id="MBE9079554.1"/>
    </source>
</evidence>
<keyword evidence="1" id="KW-0812">Transmembrane</keyword>
<dbReference type="AlphaFoldDB" id="A0A8J7AU49"/>
<keyword evidence="3" id="KW-1185">Reference proteome</keyword>
<keyword evidence="1" id="KW-0472">Membrane</keyword>
<sequence>MPLISQSDIVISVLSGFLAGAIFSILDNMVMFLVERKTEIGLAVFVRGFIFLGSAIGLLFGLIGGTLISTGLLPKAQISNFMFSQGVTLSLIGLFIGIGKFFFHKVRNPQDSD</sequence>
<comment type="caution">
    <text evidence="2">The sequence shown here is derived from an EMBL/GenBank/DDBJ whole genome shotgun (WGS) entry which is preliminary data.</text>
</comment>
<name>A0A8J7AU49_9CYAN</name>
<gene>
    <name evidence="2" type="ORF">IQ241_20015</name>
</gene>
<dbReference type="EMBL" id="JADEXG010000060">
    <property type="protein sequence ID" value="MBE9079554.1"/>
    <property type="molecule type" value="Genomic_DNA"/>
</dbReference>
<accession>A0A8J7AU49</accession>